<feature type="transmembrane region" description="Helical" evidence="6">
    <location>
        <begin position="101"/>
        <end position="121"/>
    </location>
</feature>
<proteinExistence type="inferred from homology"/>
<dbReference type="Pfam" id="PF04117">
    <property type="entry name" value="Mpv17_PMP22"/>
    <property type="match status" value="1"/>
</dbReference>
<evidence type="ECO:0000256" key="1">
    <source>
        <dbReference type="ARBA" id="ARBA00004141"/>
    </source>
</evidence>
<evidence type="ECO:0000256" key="5">
    <source>
        <dbReference type="ARBA" id="ARBA00023136"/>
    </source>
</evidence>
<evidence type="ECO:0000256" key="2">
    <source>
        <dbReference type="ARBA" id="ARBA00006824"/>
    </source>
</evidence>
<keyword evidence="5 6" id="KW-0472">Membrane</keyword>
<dbReference type="PANTHER" id="PTHR11266:SF88">
    <property type="entry name" value="PROTEIN SYM1-LIKE"/>
    <property type="match status" value="1"/>
</dbReference>
<keyword evidence="3 6" id="KW-0812">Transmembrane</keyword>
<sequence length="278" mass="31930">MERKTLTRHDDFSSVSCNNENANEHKHNCTANVYSDSKHNQCTVTTRSILRGRPGYHRLQCGSTRVHICLSLFKIQSTLSFRDQEMGPLSWYLKMLDVRPLYTKSISAGLIYAAADLTAQMMTMESWGSLNIIRTLRMSMFGLFFLGPAQHVWFNFLGRILPKRDMTTTFKKLVVGQIFYGPTCTAVFFIYNAFLQGESASEVGSRLRRDLVPTLTGGLMYWPVCDFFTYKIIPVHLQPLMNSSFSYLWTIYLTYMASNRGEHRSLKSTVFVQVDGIW</sequence>
<name>A0AA35VQ32_LACSI</name>
<evidence type="ECO:0000313" key="7">
    <source>
        <dbReference type="EMBL" id="CAI9267127.1"/>
    </source>
</evidence>
<gene>
    <name evidence="7" type="ORF">LSALG_LOCUS7630</name>
</gene>
<keyword evidence="8" id="KW-1185">Reference proteome</keyword>
<dbReference type="PANTHER" id="PTHR11266">
    <property type="entry name" value="PEROXISOMAL MEMBRANE PROTEIN 2, PXMP2 MPV17"/>
    <property type="match status" value="1"/>
</dbReference>
<evidence type="ECO:0008006" key="9">
    <source>
        <dbReference type="Google" id="ProtNLM"/>
    </source>
</evidence>
<feature type="transmembrane region" description="Helical" evidence="6">
    <location>
        <begin position="240"/>
        <end position="258"/>
    </location>
</feature>
<evidence type="ECO:0000256" key="3">
    <source>
        <dbReference type="ARBA" id="ARBA00022692"/>
    </source>
</evidence>
<dbReference type="GO" id="GO:0005737">
    <property type="term" value="C:cytoplasm"/>
    <property type="evidence" value="ECO:0007669"/>
    <property type="project" value="TreeGrafter"/>
</dbReference>
<dbReference type="EMBL" id="OX465077">
    <property type="protein sequence ID" value="CAI9267127.1"/>
    <property type="molecule type" value="Genomic_DNA"/>
</dbReference>
<protein>
    <recommendedName>
        <fullName evidence="9">Peroxisomal membrane protein MPV17</fullName>
    </recommendedName>
</protein>
<dbReference type="AlphaFoldDB" id="A0AA35VQ32"/>
<evidence type="ECO:0000256" key="4">
    <source>
        <dbReference type="ARBA" id="ARBA00022989"/>
    </source>
</evidence>
<feature type="transmembrane region" description="Helical" evidence="6">
    <location>
        <begin position="173"/>
        <end position="194"/>
    </location>
</feature>
<organism evidence="7 8">
    <name type="scientific">Lactuca saligna</name>
    <name type="common">Willowleaf lettuce</name>
    <dbReference type="NCBI Taxonomy" id="75948"/>
    <lineage>
        <taxon>Eukaryota</taxon>
        <taxon>Viridiplantae</taxon>
        <taxon>Streptophyta</taxon>
        <taxon>Embryophyta</taxon>
        <taxon>Tracheophyta</taxon>
        <taxon>Spermatophyta</taxon>
        <taxon>Magnoliopsida</taxon>
        <taxon>eudicotyledons</taxon>
        <taxon>Gunneridae</taxon>
        <taxon>Pentapetalae</taxon>
        <taxon>asterids</taxon>
        <taxon>campanulids</taxon>
        <taxon>Asterales</taxon>
        <taxon>Asteraceae</taxon>
        <taxon>Cichorioideae</taxon>
        <taxon>Cichorieae</taxon>
        <taxon>Lactucinae</taxon>
        <taxon>Lactuca</taxon>
    </lineage>
</organism>
<dbReference type="Proteomes" id="UP001177003">
    <property type="component" value="Chromosome 1"/>
</dbReference>
<comment type="similarity">
    <text evidence="2 6">Belongs to the peroxisomal membrane protein PXMP2/4 family.</text>
</comment>
<evidence type="ECO:0000313" key="8">
    <source>
        <dbReference type="Proteomes" id="UP001177003"/>
    </source>
</evidence>
<keyword evidence="4 6" id="KW-1133">Transmembrane helix</keyword>
<dbReference type="GO" id="GO:0016020">
    <property type="term" value="C:membrane"/>
    <property type="evidence" value="ECO:0007669"/>
    <property type="project" value="UniProtKB-SubCell"/>
</dbReference>
<feature type="transmembrane region" description="Helical" evidence="6">
    <location>
        <begin position="141"/>
        <end position="161"/>
    </location>
</feature>
<comment type="subcellular location">
    <subcellularLocation>
        <location evidence="1">Membrane</location>
        <topology evidence="1">Multi-pass membrane protein</topology>
    </subcellularLocation>
</comment>
<reference evidence="7" key="1">
    <citation type="submission" date="2023-04" db="EMBL/GenBank/DDBJ databases">
        <authorList>
            <person name="Vijverberg K."/>
            <person name="Xiong W."/>
            <person name="Schranz E."/>
        </authorList>
    </citation>
    <scope>NUCLEOTIDE SEQUENCE</scope>
</reference>
<accession>A0AA35VQ32</accession>
<dbReference type="InterPro" id="IPR007248">
    <property type="entry name" value="Mpv17_PMP22"/>
</dbReference>
<evidence type="ECO:0000256" key="6">
    <source>
        <dbReference type="RuleBase" id="RU363053"/>
    </source>
</evidence>